<sequence length="1403" mass="155414">MFSTHSAVTQLKPATVVQCVQAAEEAQYGQGDVFGSSLGASGSGSTGVTSTRARCPSSDGGELGTALLGSRTCRVNLGVRRTQNSIRPVPKLAHSDDGSAKASRLPMEVLYLDSRDLRVFRHAYLCAVYPVLAAPGPPSPISPPPDPRHSSQRSASSSSAAAMAASADLSCEKSDGASDEAYGHRVFPSPDHIGATKLLNPRNTSPYAFHDSGVEESDEAGLIGLIPMESICQLLQRAFGLSNTLFRQYEAIIVRAYAKAKKSSQKLLAEELTGQLIVLENNSHPFYAPSHFITRNGYDLWQKQERMHIAELLAKFWQYNLPYPRDHQDRIAELKSVHEDYQILLKKLLDYESKYREEADGTSAMTFTPLSSASCRLLLEFGLRYGIGEMFRKTLLLQNLISEFSPTVGYLTYVNNLVLSIKCMLPSNKAAVVMVKQELDVLHSSLRVLKTQTCKALNQMKDLFSENIPANGIGLLLGLLKSVMTLMGYLAPSNAQVESYRTCVQDTVLLNIMIADISAEVVDFRNNFEGMFQRFFSITKMAALSFYQLLMQDVEAFCRNSISSKIEIDRQTLALAYRLNQLDSEWASCILPRHQTWRVSFLPKLDEWTEALRHKAQQFILKAVPADPYLSQKMELPHPLLTYQDQSQVSDRHSCSISVVSITPSVNSAFSSIMSSIRSTPCHASNISPQKTSTEISSKPQSAFKKRIPTLHKSQSRDIKVDHATDKFLQEGEPVTFSSSLDNNHVKNTDSVEDHNCQMSSISLPDTLNRMNVANNSTRSRSNIVAKISAWREEVAKHQPQLQRQGKYIDSLERQSRGQPASHLSLNLSTKSFTPASVSEEEMKGSGSTLDSEAFSFPPLRPDSQPTGMSDIIDFSQPVFQRPHSLHVESNEPVNFHGRTATSSLLNRSSTMLDRQNLAVLNSLGVGTSDSTITMTDTKEAILSTSGSLIDVLVLLQRLCGFSTNLVGIILSIEASQPEMPRKSSSSRLTSKESISEAGEFDSKSQKLSAKTDGSARSVSDKSFTSSGPEAQYALPDFKSWESLSTSFSTLNLNNKEVEKASFRVDELQSLGNREHTKGENDSTDIDGTSVKRDTRQFVVRVPSRIGPMPVEPSVEQQKNPELPESDHSPVKKFNKLRTRLRLHLQALGTMSNILTVYSTNVLCMDLCGTPKAVAKKLIGANLVNFVRHQQATGVVWGCRHQTEVPYGCLYYFNRRVDYLCERYEPVTQNMCTRINNAFACLHILDEFCSHLVSIFGLEKADQDGEEENEELLEEKVTEVKENKEASGKSDGIASQNTSSFSEYCIISSSSGYLTSEAMAGLEQEPRRVIDRLMPSAQPLQAGAEHFEDSYVSSEEDLLSDTERANPISLKQRWRTQAQRGSAATKHHLLATVTGMCRLMAYK</sequence>
<dbReference type="Proteomes" id="UP000735302">
    <property type="component" value="Unassembled WGS sequence"/>
</dbReference>
<gene>
    <name evidence="2" type="ORF">PoB_001751100</name>
</gene>
<organism evidence="2 3">
    <name type="scientific">Plakobranchus ocellatus</name>
    <dbReference type="NCBI Taxonomy" id="259542"/>
    <lineage>
        <taxon>Eukaryota</taxon>
        <taxon>Metazoa</taxon>
        <taxon>Spiralia</taxon>
        <taxon>Lophotrochozoa</taxon>
        <taxon>Mollusca</taxon>
        <taxon>Gastropoda</taxon>
        <taxon>Heterobranchia</taxon>
        <taxon>Euthyneura</taxon>
        <taxon>Panpulmonata</taxon>
        <taxon>Sacoglossa</taxon>
        <taxon>Placobranchoidea</taxon>
        <taxon>Plakobranchidae</taxon>
        <taxon>Plakobranchus</taxon>
    </lineage>
</organism>
<reference evidence="2 3" key="1">
    <citation type="journal article" date="2021" name="Elife">
        <title>Chloroplast acquisition without the gene transfer in kleptoplastic sea slugs, Plakobranchus ocellatus.</title>
        <authorList>
            <person name="Maeda T."/>
            <person name="Takahashi S."/>
            <person name="Yoshida T."/>
            <person name="Shimamura S."/>
            <person name="Takaki Y."/>
            <person name="Nagai Y."/>
            <person name="Toyoda A."/>
            <person name="Suzuki Y."/>
            <person name="Arimoto A."/>
            <person name="Ishii H."/>
            <person name="Satoh N."/>
            <person name="Nishiyama T."/>
            <person name="Hasebe M."/>
            <person name="Maruyama T."/>
            <person name="Minagawa J."/>
            <person name="Obokata J."/>
            <person name="Shigenobu S."/>
        </authorList>
    </citation>
    <scope>NUCLEOTIDE SEQUENCE [LARGE SCALE GENOMIC DNA]</scope>
</reference>
<evidence type="ECO:0008006" key="4">
    <source>
        <dbReference type="Google" id="ProtNLM"/>
    </source>
</evidence>
<comment type="caution">
    <text evidence="2">The sequence shown here is derived from an EMBL/GenBank/DDBJ whole genome shotgun (WGS) entry which is preliminary data.</text>
</comment>
<evidence type="ECO:0000256" key="1">
    <source>
        <dbReference type="SAM" id="MobiDB-lite"/>
    </source>
</evidence>
<feature type="region of interest" description="Disordered" evidence="1">
    <location>
        <begin position="138"/>
        <end position="159"/>
    </location>
</feature>
<feature type="non-terminal residue" evidence="2">
    <location>
        <position position="1403"/>
    </location>
</feature>
<protein>
    <recommendedName>
        <fullName evidence="4">MHD2 domain-containing protein</fullName>
    </recommendedName>
</protein>
<name>A0AAV3Z571_9GAST</name>
<feature type="compositionally biased region" description="Basic and acidic residues" evidence="1">
    <location>
        <begin position="990"/>
        <end position="1005"/>
    </location>
</feature>
<feature type="compositionally biased region" description="Polar residues" evidence="1">
    <location>
        <begin position="1015"/>
        <end position="1028"/>
    </location>
</feature>
<proteinExistence type="predicted"/>
<evidence type="ECO:0000313" key="3">
    <source>
        <dbReference type="Proteomes" id="UP000735302"/>
    </source>
</evidence>
<feature type="region of interest" description="Disordered" evidence="1">
    <location>
        <begin position="1070"/>
        <end position="1130"/>
    </location>
</feature>
<keyword evidence="3" id="KW-1185">Reference proteome</keyword>
<feature type="compositionally biased region" description="Polar residues" evidence="1">
    <location>
        <begin position="682"/>
        <end position="701"/>
    </location>
</feature>
<feature type="region of interest" description="Disordered" evidence="1">
    <location>
        <begin position="833"/>
        <end position="863"/>
    </location>
</feature>
<evidence type="ECO:0000313" key="2">
    <source>
        <dbReference type="EMBL" id="GFN91005.1"/>
    </source>
</evidence>
<feature type="compositionally biased region" description="Basic and acidic residues" evidence="1">
    <location>
        <begin position="1070"/>
        <end position="1081"/>
    </location>
</feature>
<feature type="region of interest" description="Disordered" evidence="1">
    <location>
        <begin position="980"/>
        <end position="1028"/>
    </location>
</feature>
<dbReference type="EMBL" id="BLXT01002074">
    <property type="protein sequence ID" value="GFN91005.1"/>
    <property type="molecule type" value="Genomic_DNA"/>
</dbReference>
<feature type="region of interest" description="Disordered" evidence="1">
    <location>
        <begin position="682"/>
        <end position="707"/>
    </location>
</feature>
<accession>A0AAV3Z571</accession>